<dbReference type="AlphaFoldDB" id="A0AAW1QRB3"/>
<dbReference type="Proteomes" id="UP001489004">
    <property type="component" value="Unassembled WGS sequence"/>
</dbReference>
<feature type="transmembrane region" description="Helical" evidence="1">
    <location>
        <begin position="187"/>
        <end position="215"/>
    </location>
</feature>
<keyword evidence="3" id="KW-1185">Reference proteome</keyword>
<keyword evidence="1" id="KW-0812">Transmembrane</keyword>
<protein>
    <recommendedName>
        <fullName evidence="4">DUF2232 domain-containing protein</fullName>
    </recommendedName>
</protein>
<reference evidence="2 3" key="1">
    <citation type="journal article" date="2024" name="Nat. Commun.">
        <title>Phylogenomics reveals the evolutionary origins of lichenization in chlorophyte algae.</title>
        <authorList>
            <person name="Puginier C."/>
            <person name="Libourel C."/>
            <person name="Otte J."/>
            <person name="Skaloud P."/>
            <person name="Haon M."/>
            <person name="Grisel S."/>
            <person name="Petersen M."/>
            <person name="Berrin J.G."/>
            <person name="Delaux P.M."/>
            <person name="Dal Grande F."/>
            <person name="Keller J."/>
        </authorList>
    </citation>
    <scope>NUCLEOTIDE SEQUENCE [LARGE SCALE GENOMIC DNA]</scope>
    <source>
        <strain evidence="2 3">SAG 2043</strain>
    </source>
</reference>
<keyword evidence="1" id="KW-0472">Membrane</keyword>
<accession>A0AAW1QRB3</accession>
<feature type="transmembrane region" description="Helical" evidence="1">
    <location>
        <begin position="87"/>
        <end position="108"/>
    </location>
</feature>
<organism evidence="2 3">
    <name type="scientific">[Myrmecia] bisecta</name>
    <dbReference type="NCBI Taxonomy" id="41462"/>
    <lineage>
        <taxon>Eukaryota</taxon>
        <taxon>Viridiplantae</taxon>
        <taxon>Chlorophyta</taxon>
        <taxon>core chlorophytes</taxon>
        <taxon>Trebouxiophyceae</taxon>
        <taxon>Trebouxiales</taxon>
        <taxon>Trebouxiaceae</taxon>
        <taxon>Myrmecia</taxon>
    </lineage>
</organism>
<feature type="transmembrane region" description="Helical" evidence="1">
    <location>
        <begin position="128"/>
        <end position="147"/>
    </location>
</feature>
<sequence>MHDPKEDPQLLRATQEHIRQQQEQGTAPVYGLDDTRRLVETAMLAAVSGLAYTLATLMKLEGYLGYFLPMPVIVSAMRSGPSAGRKTMVATCFLLLVLLGPVQAVSYLLTHGLTASVIGTLWCWHAPWVLSVPVGAAVRVLGTLGYLKVSGWTLNENLFALLLNNVYSLLDQLASSVGAAGAPPTTVVIVVIGSLLLVNAVCYIFLMHVIYTFLLRNMGYSMVSMPAFVTKFLYRNVPQRNPQA</sequence>
<dbReference type="EMBL" id="JALJOR010000002">
    <property type="protein sequence ID" value="KAK9823972.1"/>
    <property type="molecule type" value="Genomic_DNA"/>
</dbReference>
<dbReference type="InterPro" id="IPR018710">
    <property type="entry name" value="DUF2232"/>
</dbReference>
<evidence type="ECO:0000256" key="1">
    <source>
        <dbReference type="SAM" id="Phobius"/>
    </source>
</evidence>
<keyword evidence="1" id="KW-1133">Transmembrane helix</keyword>
<name>A0AAW1QRB3_9CHLO</name>
<proteinExistence type="predicted"/>
<dbReference type="PANTHER" id="PTHR37185">
    <property type="entry name" value="MEMBRANE PROTEIN"/>
    <property type="match status" value="1"/>
</dbReference>
<dbReference type="PANTHER" id="PTHR37185:SF3">
    <property type="entry name" value="MEMBRANE PROTEIN"/>
    <property type="match status" value="1"/>
</dbReference>
<evidence type="ECO:0000313" key="3">
    <source>
        <dbReference type="Proteomes" id="UP001489004"/>
    </source>
</evidence>
<comment type="caution">
    <text evidence="2">The sequence shown here is derived from an EMBL/GenBank/DDBJ whole genome shotgun (WGS) entry which is preliminary data.</text>
</comment>
<evidence type="ECO:0000313" key="2">
    <source>
        <dbReference type="EMBL" id="KAK9823972.1"/>
    </source>
</evidence>
<gene>
    <name evidence="2" type="ORF">WJX72_006715</name>
</gene>
<feature type="transmembrane region" description="Helical" evidence="1">
    <location>
        <begin position="42"/>
        <end position="66"/>
    </location>
</feature>
<evidence type="ECO:0008006" key="4">
    <source>
        <dbReference type="Google" id="ProtNLM"/>
    </source>
</evidence>
<dbReference type="Pfam" id="PF09991">
    <property type="entry name" value="DUF2232"/>
    <property type="match status" value="1"/>
</dbReference>